<proteinExistence type="predicted"/>
<comment type="caution">
    <text evidence="1">The sequence shown here is derived from an EMBL/GenBank/DDBJ whole genome shotgun (WGS) entry which is preliminary data.</text>
</comment>
<dbReference type="EMBL" id="BARW01002121">
    <property type="protein sequence ID" value="GAI67747.1"/>
    <property type="molecule type" value="Genomic_DNA"/>
</dbReference>
<gene>
    <name evidence="1" type="ORF">S12H4_06149</name>
</gene>
<sequence>LIVRNTKLIVTNFTNETSAIPPSQLKSIYGTGVRAEIAIAQKSYFV</sequence>
<name>X1QGX3_9ZZZZ</name>
<evidence type="ECO:0000313" key="1">
    <source>
        <dbReference type="EMBL" id="GAI67747.1"/>
    </source>
</evidence>
<accession>X1QGX3</accession>
<dbReference type="AlphaFoldDB" id="X1QGX3"/>
<organism evidence="1">
    <name type="scientific">marine sediment metagenome</name>
    <dbReference type="NCBI Taxonomy" id="412755"/>
    <lineage>
        <taxon>unclassified sequences</taxon>
        <taxon>metagenomes</taxon>
        <taxon>ecological metagenomes</taxon>
    </lineage>
</organism>
<protein>
    <submittedName>
        <fullName evidence="1">Uncharacterized protein</fullName>
    </submittedName>
</protein>
<feature type="non-terminal residue" evidence="1">
    <location>
        <position position="1"/>
    </location>
</feature>
<reference evidence="1" key="1">
    <citation type="journal article" date="2014" name="Front. Microbiol.">
        <title>High frequency of phylogenetically diverse reductive dehalogenase-homologous genes in deep subseafloor sedimentary metagenomes.</title>
        <authorList>
            <person name="Kawai M."/>
            <person name="Futagami T."/>
            <person name="Toyoda A."/>
            <person name="Takaki Y."/>
            <person name="Nishi S."/>
            <person name="Hori S."/>
            <person name="Arai W."/>
            <person name="Tsubouchi T."/>
            <person name="Morono Y."/>
            <person name="Uchiyama I."/>
            <person name="Ito T."/>
            <person name="Fujiyama A."/>
            <person name="Inagaki F."/>
            <person name="Takami H."/>
        </authorList>
    </citation>
    <scope>NUCLEOTIDE SEQUENCE</scope>
    <source>
        <strain evidence="1">Expedition CK06-06</strain>
    </source>
</reference>